<dbReference type="GO" id="GO:0009316">
    <property type="term" value="C:3-isopropylmalate dehydratase complex"/>
    <property type="evidence" value="ECO:0007669"/>
    <property type="project" value="InterPro"/>
</dbReference>
<dbReference type="InterPro" id="IPR000573">
    <property type="entry name" value="AconitaseA/IPMdHydase_ssu_swvl"/>
</dbReference>
<evidence type="ECO:0000313" key="12">
    <source>
        <dbReference type="EMBL" id="QKW53499.1"/>
    </source>
</evidence>
<proteinExistence type="inferred from homology"/>
<dbReference type="PANTHER" id="PTHR43345:SF5">
    <property type="entry name" value="3-ISOPROPYLMALATE DEHYDRATASE SMALL SUBUNIT"/>
    <property type="match status" value="1"/>
</dbReference>
<dbReference type="PANTHER" id="PTHR43345">
    <property type="entry name" value="3-ISOPROPYLMALATE DEHYDRATASE SMALL SUBUNIT 2-RELATED-RELATED"/>
    <property type="match status" value="1"/>
</dbReference>
<dbReference type="RefSeq" id="WP_176165205.1">
    <property type="nucleotide sequence ID" value="NZ_CP054929.1"/>
</dbReference>
<protein>
    <recommendedName>
        <fullName evidence="10">3-isopropylmalate dehydratase small subunit</fullName>
        <ecNumber evidence="10">4.2.1.33</ecNumber>
    </recommendedName>
    <alternativeName>
        <fullName evidence="10">Alpha-IPM isomerase</fullName>
        <shortName evidence="10">IPMI</shortName>
    </alternativeName>
    <alternativeName>
        <fullName evidence="10">Isopropylmalate isomerase</fullName>
    </alternativeName>
</protein>
<dbReference type="CDD" id="cd01577">
    <property type="entry name" value="IPMI_Swivel"/>
    <property type="match status" value="1"/>
</dbReference>
<dbReference type="InterPro" id="IPR033940">
    <property type="entry name" value="IPMI_Swivel"/>
</dbReference>
<organism evidence="12 13">
    <name type="scientific">Streptomyces buecherae</name>
    <dbReference type="NCBI Taxonomy" id="2763006"/>
    <lineage>
        <taxon>Bacteria</taxon>
        <taxon>Bacillati</taxon>
        <taxon>Actinomycetota</taxon>
        <taxon>Actinomycetes</taxon>
        <taxon>Kitasatosporales</taxon>
        <taxon>Streptomycetaceae</taxon>
        <taxon>Streptomyces</taxon>
    </lineage>
</organism>
<gene>
    <name evidence="10 12" type="primary">leuD</name>
    <name evidence="12" type="ORF">HUT08_32560</name>
</gene>
<evidence type="ECO:0000313" key="13">
    <source>
        <dbReference type="Proteomes" id="UP000509303"/>
    </source>
</evidence>
<comment type="similarity">
    <text evidence="4 10">Belongs to the LeuD family. LeuD type 1 subfamily.</text>
</comment>
<comment type="function">
    <text evidence="2 10">Catalyzes the isomerization between 2-isopropylmalate and 3-isopropylmalate, via the formation of 2-isopropylmaleate.</text>
</comment>
<dbReference type="EMBL" id="CP054929">
    <property type="protein sequence ID" value="QKW53499.1"/>
    <property type="molecule type" value="Genomic_DNA"/>
</dbReference>
<evidence type="ECO:0000256" key="2">
    <source>
        <dbReference type="ARBA" id="ARBA00002695"/>
    </source>
</evidence>
<comment type="pathway">
    <text evidence="3 10">Amino-acid biosynthesis; L-leucine biosynthesis; L-leucine from 3-methyl-2-oxobutanoate: step 2/4.</text>
</comment>
<evidence type="ECO:0000256" key="10">
    <source>
        <dbReference type="HAMAP-Rule" id="MF_01031"/>
    </source>
</evidence>
<evidence type="ECO:0000256" key="3">
    <source>
        <dbReference type="ARBA" id="ARBA00004729"/>
    </source>
</evidence>
<keyword evidence="8 10" id="KW-0456">Lyase</keyword>
<dbReference type="Gene3D" id="3.20.19.10">
    <property type="entry name" value="Aconitase, domain 4"/>
    <property type="match status" value="1"/>
</dbReference>
<dbReference type="SUPFAM" id="SSF52016">
    <property type="entry name" value="LeuD/IlvD-like"/>
    <property type="match status" value="1"/>
</dbReference>
<dbReference type="Pfam" id="PF00694">
    <property type="entry name" value="Aconitase_C"/>
    <property type="match status" value="1"/>
</dbReference>
<dbReference type="NCBIfam" id="NF002458">
    <property type="entry name" value="PRK01641.1"/>
    <property type="match status" value="1"/>
</dbReference>
<dbReference type="GO" id="GO:0009098">
    <property type="term" value="P:L-leucine biosynthetic process"/>
    <property type="evidence" value="ECO:0007669"/>
    <property type="project" value="UniProtKB-UniRule"/>
</dbReference>
<dbReference type="NCBIfam" id="TIGR00171">
    <property type="entry name" value="leuD"/>
    <property type="match status" value="1"/>
</dbReference>
<comment type="catalytic activity">
    <reaction evidence="1 10">
        <text>(2R,3S)-3-isopropylmalate = (2S)-2-isopropylmalate</text>
        <dbReference type="Rhea" id="RHEA:32287"/>
        <dbReference type="ChEBI" id="CHEBI:1178"/>
        <dbReference type="ChEBI" id="CHEBI:35121"/>
        <dbReference type="EC" id="4.2.1.33"/>
    </reaction>
</comment>
<comment type="subunit">
    <text evidence="5 10">Heterodimer of LeuC and LeuD.</text>
</comment>
<evidence type="ECO:0000256" key="4">
    <source>
        <dbReference type="ARBA" id="ARBA00009845"/>
    </source>
</evidence>
<evidence type="ECO:0000256" key="5">
    <source>
        <dbReference type="ARBA" id="ARBA00011271"/>
    </source>
</evidence>
<dbReference type="InterPro" id="IPR004431">
    <property type="entry name" value="3-IsopropMal_deHydase_ssu"/>
</dbReference>
<keyword evidence="13" id="KW-1185">Reference proteome</keyword>
<feature type="domain" description="Aconitase A/isopropylmalate dehydratase small subunit swivel" evidence="11">
    <location>
        <begin position="1"/>
        <end position="117"/>
    </location>
</feature>
<keyword evidence="9 10" id="KW-0100">Branched-chain amino acid biosynthesis</keyword>
<dbReference type="UniPathway" id="UPA00048">
    <property type="reaction ID" value="UER00071"/>
</dbReference>
<name>A0A7H8NG74_9ACTN</name>
<accession>A0A7H8NG74</accession>
<sequence length="199" mass="22439">MQPLTLYRGRAISLPRDDVDTDQIVPAEFCKRLDKSGFQDALFATWRIDPGFPLNDPARQEATFLVAARNFGTGSSREHAVWALRDWGFRAVIASSFGDIFRRNALKNGVLPVELPAEAVQDLTSRVEADPEFEITVDLEACELRAAGRTYPFEVDQRARWALLNGQDDISLTLACDADISTYERTRPHWLPRTDTARL</sequence>
<evidence type="ECO:0000256" key="6">
    <source>
        <dbReference type="ARBA" id="ARBA00022430"/>
    </source>
</evidence>
<keyword evidence="7 10" id="KW-0028">Amino-acid biosynthesis</keyword>
<evidence type="ECO:0000256" key="7">
    <source>
        <dbReference type="ARBA" id="ARBA00022605"/>
    </source>
</evidence>
<dbReference type="InterPro" id="IPR015928">
    <property type="entry name" value="Aconitase/3IPM_dehydase_swvl"/>
</dbReference>
<evidence type="ECO:0000259" key="11">
    <source>
        <dbReference type="Pfam" id="PF00694"/>
    </source>
</evidence>
<reference evidence="12 13" key="1">
    <citation type="submission" date="2020-06" db="EMBL/GenBank/DDBJ databases">
        <title>Genome mining for natural products.</title>
        <authorList>
            <person name="Zhang B."/>
            <person name="Shi J."/>
            <person name="Ge H."/>
        </authorList>
    </citation>
    <scope>NUCLEOTIDE SEQUENCE [LARGE SCALE GENOMIC DNA]</scope>
    <source>
        <strain evidence="12 13">NA00687</strain>
    </source>
</reference>
<dbReference type="EC" id="4.2.1.33" evidence="10"/>
<evidence type="ECO:0000256" key="1">
    <source>
        <dbReference type="ARBA" id="ARBA00000491"/>
    </source>
</evidence>
<dbReference type="AlphaFoldDB" id="A0A7H8NG74"/>
<keyword evidence="6 10" id="KW-0432">Leucine biosynthesis</keyword>
<evidence type="ECO:0000256" key="8">
    <source>
        <dbReference type="ARBA" id="ARBA00023239"/>
    </source>
</evidence>
<dbReference type="Proteomes" id="UP000509303">
    <property type="component" value="Chromosome"/>
</dbReference>
<dbReference type="HAMAP" id="MF_01031">
    <property type="entry name" value="LeuD_type1"/>
    <property type="match status" value="1"/>
</dbReference>
<dbReference type="InterPro" id="IPR050075">
    <property type="entry name" value="LeuD"/>
</dbReference>
<dbReference type="GO" id="GO:0003861">
    <property type="term" value="F:3-isopropylmalate dehydratase activity"/>
    <property type="evidence" value="ECO:0007669"/>
    <property type="project" value="UniProtKB-UniRule"/>
</dbReference>
<evidence type="ECO:0000256" key="9">
    <source>
        <dbReference type="ARBA" id="ARBA00023304"/>
    </source>
</evidence>